<sequence>MPMWGSDPRCDGTFPPEGCREHRSYARPFRGVGRDDAGSGGPVPNGKELRGCGPRGVLRAIALLCSAGILVACSSGDDPSPSQSVRPDTDVTSDPPSDQTATAETDEEKEERQRQEREEGGFSRAGRLSDNFDGYWPKYLKMVTNPSTDAYEGTVSAVDCTPGEPSRPADPPSWPVSLAPEGTEEVEFSFASVEVTSSPRHICVTLSDSGGETDTDTDVMSAYIPPSPEPDTSPPDPGQPTPTPEGTPSGGTEQ</sequence>
<name>A0ABQ3P0M7_STRVG</name>
<keyword evidence="3" id="KW-1185">Reference proteome</keyword>
<evidence type="ECO:0000313" key="3">
    <source>
        <dbReference type="Proteomes" id="UP000660554"/>
    </source>
</evidence>
<comment type="caution">
    <text evidence="2">The sequence shown here is derived from an EMBL/GenBank/DDBJ whole genome shotgun (WGS) entry which is preliminary data.</text>
</comment>
<organism evidence="2 3">
    <name type="scientific">Streptomyces virginiae</name>
    <name type="common">Streptomyces cinnamonensis</name>
    <dbReference type="NCBI Taxonomy" id="1961"/>
    <lineage>
        <taxon>Bacteria</taxon>
        <taxon>Bacillati</taxon>
        <taxon>Actinomycetota</taxon>
        <taxon>Actinomycetes</taxon>
        <taxon>Kitasatosporales</taxon>
        <taxon>Streptomycetaceae</taxon>
        <taxon>Streptomyces</taxon>
    </lineage>
</organism>
<feature type="region of interest" description="Disordered" evidence="1">
    <location>
        <begin position="76"/>
        <end position="134"/>
    </location>
</feature>
<feature type="compositionally biased region" description="Basic and acidic residues" evidence="1">
    <location>
        <begin position="110"/>
        <end position="121"/>
    </location>
</feature>
<protein>
    <recommendedName>
        <fullName evidence="4">Lipoprotein</fullName>
    </recommendedName>
</protein>
<accession>A0ABQ3P0M7</accession>
<feature type="region of interest" description="Disordered" evidence="1">
    <location>
        <begin position="147"/>
        <end position="178"/>
    </location>
</feature>
<feature type="region of interest" description="Disordered" evidence="1">
    <location>
        <begin position="204"/>
        <end position="254"/>
    </location>
</feature>
<dbReference type="Proteomes" id="UP000660554">
    <property type="component" value="Unassembled WGS sequence"/>
</dbReference>
<gene>
    <name evidence="2" type="ORF">Scinn_80440</name>
</gene>
<feature type="compositionally biased region" description="Pro residues" evidence="1">
    <location>
        <begin position="225"/>
        <end position="245"/>
    </location>
</feature>
<evidence type="ECO:0000256" key="1">
    <source>
        <dbReference type="SAM" id="MobiDB-lite"/>
    </source>
</evidence>
<evidence type="ECO:0008006" key="4">
    <source>
        <dbReference type="Google" id="ProtNLM"/>
    </source>
</evidence>
<feature type="compositionally biased region" description="Low complexity" evidence="1">
    <location>
        <begin position="90"/>
        <end position="103"/>
    </location>
</feature>
<reference evidence="3" key="1">
    <citation type="submission" date="2020-09" db="EMBL/GenBank/DDBJ databases">
        <title>Whole genome shotgun sequence of Streptomyces cinnamonensis NBRC 15873.</title>
        <authorList>
            <person name="Komaki H."/>
            <person name="Tamura T."/>
        </authorList>
    </citation>
    <scope>NUCLEOTIDE SEQUENCE [LARGE SCALE GENOMIC DNA]</scope>
    <source>
        <strain evidence="3">NBRC 15873</strain>
    </source>
</reference>
<evidence type="ECO:0000313" key="2">
    <source>
        <dbReference type="EMBL" id="GHI18581.1"/>
    </source>
</evidence>
<dbReference type="EMBL" id="BNDV01000018">
    <property type="protein sequence ID" value="GHI18581.1"/>
    <property type="molecule type" value="Genomic_DNA"/>
</dbReference>
<proteinExistence type="predicted"/>
<feature type="region of interest" description="Disordered" evidence="1">
    <location>
        <begin position="1"/>
        <end position="51"/>
    </location>
</feature>